<protein>
    <recommendedName>
        <fullName evidence="4">Cyclase family protein</fullName>
    </recommendedName>
</protein>
<keyword evidence="3" id="KW-1185">Reference proteome</keyword>
<evidence type="ECO:0008006" key="4">
    <source>
        <dbReference type="Google" id="ProtNLM"/>
    </source>
</evidence>
<name>A0AA36J4E9_9DINO</name>
<dbReference type="SUPFAM" id="SSF102198">
    <property type="entry name" value="Putative cyclase"/>
    <property type="match status" value="1"/>
</dbReference>
<dbReference type="PANTHER" id="PTHR31118:SF12">
    <property type="entry name" value="CYCLASE-LIKE PROTEIN 2"/>
    <property type="match status" value="1"/>
</dbReference>
<reference evidence="2" key="1">
    <citation type="submission" date="2023-08" db="EMBL/GenBank/DDBJ databases">
        <authorList>
            <person name="Chen Y."/>
            <person name="Shah S."/>
            <person name="Dougan E. K."/>
            <person name="Thang M."/>
            <person name="Chan C."/>
        </authorList>
    </citation>
    <scope>NUCLEOTIDE SEQUENCE</scope>
</reference>
<dbReference type="Gene3D" id="3.50.30.50">
    <property type="entry name" value="Putative cyclase"/>
    <property type="match status" value="1"/>
</dbReference>
<evidence type="ECO:0000313" key="2">
    <source>
        <dbReference type="EMBL" id="CAJ1399415.1"/>
    </source>
</evidence>
<dbReference type="GO" id="GO:0004061">
    <property type="term" value="F:arylformamidase activity"/>
    <property type="evidence" value="ECO:0007669"/>
    <property type="project" value="InterPro"/>
</dbReference>
<proteinExistence type="inferred from homology"/>
<sequence length="247" mass="26926">MTRRWDCGWVLHEGSPVWPTVCALRRNVLKSPETTRDPLARGKQSFEFNGGSGTHVDAPAHFIAGGRTIDQLSLEELMHVPLAVVDVTEACADADHQVSVEELVADEECHGPIPPGSLVCVRTGWAQRHREAEGCGPWTCYHNRGAEEDVHPDYQLPRMHFPGVSAAAARWLVEHRDLRGLGVDTLSPDAGASEGFKTHHVILGADRYIVENMNLDSLPARGASICVAPLRLLGAPEAPARVFASLR</sequence>
<dbReference type="InterPro" id="IPR037175">
    <property type="entry name" value="KFase_sf"/>
</dbReference>
<dbReference type="Pfam" id="PF04199">
    <property type="entry name" value="Cyclase"/>
    <property type="match status" value="1"/>
</dbReference>
<dbReference type="EMBL" id="CAUJNA010003335">
    <property type="protein sequence ID" value="CAJ1399415.1"/>
    <property type="molecule type" value="Genomic_DNA"/>
</dbReference>
<gene>
    <name evidence="2" type="ORF">EVOR1521_LOCUS22951</name>
</gene>
<dbReference type="GO" id="GO:0019441">
    <property type="term" value="P:L-tryptophan catabolic process to kynurenine"/>
    <property type="evidence" value="ECO:0007669"/>
    <property type="project" value="InterPro"/>
</dbReference>
<dbReference type="Proteomes" id="UP001178507">
    <property type="component" value="Unassembled WGS sequence"/>
</dbReference>
<organism evidence="2 3">
    <name type="scientific">Effrenium voratum</name>
    <dbReference type="NCBI Taxonomy" id="2562239"/>
    <lineage>
        <taxon>Eukaryota</taxon>
        <taxon>Sar</taxon>
        <taxon>Alveolata</taxon>
        <taxon>Dinophyceae</taxon>
        <taxon>Suessiales</taxon>
        <taxon>Symbiodiniaceae</taxon>
        <taxon>Effrenium</taxon>
    </lineage>
</organism>
<comment type="caution">
    <text evidence="2">The sequence shown here is derived from an EMBL/GenBank/DDBJ whole genome shotgun (WGS) entry which is preliminary data.</text>
</comment>
<evidence type="ECO:0000256" key="1">
    <source>
        <dbReference type="ARBA" id="ARBA00007865"/>
    </source>
</evidence>
<comment type="similarity">
    <text evidence="1">Belongs to the Cyclase 1 superfamily.</text>
</comment>
<dbReference type="PANTHER" id="PTHR31118">
    <property type="entry name" value="CYCLASE-LIKE PROTEIN 2"/>
    <property type="match status" value="1"/>
</dbReference>
<dbReference type="InterPro" id="IPR007325">
    <property type="entry name" value="KFase/CYL"/>
</dbReference>
<dbReference type="AlphaFoldDB" id="A0AA36J4E9"/>
<evidence type="ECO:0000313" key="3">
    <source>
        <dbReference type="Proteomes" id="UP001178507"/>
    </source>
</evidence>
<accession>A0AA36J4E9</accession>